<organism evidence="2 3">
    <name type="scientific">Hyphomicrobium facile</name>
    <dbReference type="NCBI Taxonomy" id="51670"/>
    <lineage>
        <taxon>Bacteria</taxon>
        <taxon>Pseudomonadati</taxon>
        <taxon>Pseudomonadota</taxon>
        <taxon>Alphaproteobacteria</taxon>
        <taxon>Hyphomicrobiales</taxon>
        <taxon>Hyphomicrobiaceae</taxon>
        <taxon>Hyphomicrobium</taxon>
    </lineage>
</organism>
<reference evidence="3" key="1">
    <citation type="submission" date="2016-10" db="EMBL/GenBank/DDBJ databases">
        <authorList>
            <person name="Varghese N."/>
            <person name="Submissions S."/>
        </authorList>
    </citation>
    <scope>NUCLEOTIDE SEQUENCE [LARGE SCALE GENOMIC DNA]</scope>
    <source>
        <strain evidence="3">DSM 1565</strain>
    </source>
</reference>
<evidence type="ECO:0000256" key="1">
    <source>
        <dbReference type="SAM" id="Phobius"/>
    </source>
</evidence>
<keyword evidence="1" id="KW-1133">Transmembrane helix</keyword>
<dbReference type="EMBL" id="FPCH01000002">
    <property type="protein sequence ID" value="SFV34098.1"/>
    <property type="molecule type" value="Genomic_DNA"/>
</dbReference>
<accession>A0A1I7NHH3</accession>
<name>A0A1I7NHH3_9HYPH</name>
<dbReference type="InterPro" id="IPR007251">
    <property type="entry name" value="Iron_permease_Fet4"/>
</dbReference>
<sequence>MDFYSKLSKQFSELAGGAANLMGSAPAFIIATAACILWAISGPIFHYSDTWQLVINTATTVLTFLAVFLIQHSQNRDGRAIQLKLDELIRSTKAASNRLIDLEHGTEEEFDDLQSAIKQSKEGSERNPR</sequence>
<dbReference type="STRING" id="51670.SAMN04488557_2217"/>
<evidence type="ECO:0000313" key="2">
    <source>
        <dbReference type="EMBL" id="SFV34098.1"/>
    </source>
</evidence>
<protein>
    <submittedName>
        <fullName evidence="2">Low affinity Fe/Cu permease</fullName>
    </submittedName>
</protein>
<keyword evidence="1" id="KW-0812">Transmembrane</keyword>
<dbReference type="PROSITE" id="PS51257">
    <property type="entry name" value="PROKAR_LIPOPROTEIN"/>
    <property type="match status" value="1"/>
</dbReference>
<dbReference type="Proteomes" id="UP000199423">
    <property type="component" value="Unassembled WGS sequence"/>
</dbReference>
<proteinExistence type="predicted"/>
<feature type="transmembrane region" description="Helical" evidence="1">
    <location>
        <begin position="21"/>
        <end position="45"/>
    </location>
</feature>
<evidence type="ECO:0000313" key="3">
    <source>
        <dbReference type="Proteomes" id="UP000199423"/>
    </source>
</evidence>
<dbReference type="GO" id="GO:0055085">
    <property type="term" value="P:transmembrane transport"/>
    <property type="evidence" value="ECO:0007669"/>
    <property type="project" value="InterPro"/>
</dbReference>
<dbReference type="OrthoDB" id="119761at2"/>
<feature type="transmembrane region" description="Helical" evidence="1">
    <location>
        <begin position="51"/>
        <end position="70"/>
    </location>
</feature>
<keyword evidence="3" id="KW-1185">Reference proteome</keyword>
<gene>
    <name evidence="2" type="ORF">SAMN04488557_2217</name>
</gene>
<dbReference type="AlphaFoldDB" id="A0A1I7NHH3"/>
<dbReference type="RefSeq" id="WP_092867724.1">
    <property type="nucleotide sequence ID" value="NZ_FPCH01000002.1"/>
</dbReference>
<keyword evidence="1" id="KW-0472">Membrane</keyword>
<dbReference type="Pfam" id="PF04120">
    <property type="entry name" value="Iron_permease"/>
    <property type="match status" value="1"/>
</dbReference>